<sequence length="100" mass="11061">MSQMKRYIESLDSIEWDQVSLYWDDLSDLQASAEKAAVIDSPAGRHVALSRIYVDAYDRSTLYPADERTSAHCGLVQAVGAIYQDALRRHRAGVTASDAA</sequence>
<protein>
    <submittedName>
        <fullName evidence="1">Uncharacterized protein</fullName>
    </submittedName>
</protein>
<dbReference type="AlphaFoldDB" id="A0A401YZ63"/>
<name>A0A401YZ63_9ACTN</name>
<comment type="caution">
    <text evidence="1">The sequence shown here is derived from an EMBL/GenBank/DDBJ whole genome shotgun (WGS) entry which is preliminary data.</text>
</comment>
<dbReference type="Proteomes" id="UP000286931">
    <property type="component" value="Unassembled WGS sequence"/>
</dbReference>
<dbReference type="EMBL" id="BIFH01000035">
    <property type="protein sequence ID" value="GCD99881.1"/>
    <property type="molecule type" value="Genomic_DNA"/>
</dbReference>
<proteinExistence type="predicted"/>
<accession>A0A401YZ63</accession>
<gene>
    <name evidence="1" type="ORF">EHYA_07603</name>
</gene>
<keyword evidence="2" id="KW-1185">Reference proteome</keyword>
<reference evidence="1 2" key="1">
    <citation type="submission" date="2018-12" db="EMBL/GenBank/DDBJ databases">
        <title>Draft genome sequence of Embleya hyalina NBRC 13850T.</title>
        <authorList>
            <person name="Komaki H."/>
            <person name="Hosoyama A."/>
            <person name="Kimura A."/>
            <person name="Ichikawa N."/>
            <person name="Tamura T."/>
        </authorList>
    </citation>
    <scope>NUCLEOTIDE SEQUENCE [LARGE SCALE GENOMIC DNA]</scope>
    <source>
        <strain evidence="1 2">NBRC 13850</strain>
    </source>
</reference>
<evidence type="ECO:0000313" key="2">
    <source>
        <dbReference type="Proteomes" id="UP000286931"/>
    </source>
</evidence>
<organism evidence="1 2">
    <name type="scientific">Embleya hyalina</name>
    <dbReference type="NCBI Taxonomy" id="516124"/>
    <lineage>
        <taxon>Bacteria</taxon>
        <taxon>Bacillati</taxon>
        <taxon>Actinomycetota</taxon>
        <taxon>Actinomycetes</taxon>
        <taxon>Kitasatosporales</taxon>
        <taxon>Streptomycetaceae</taxon>
        <taxon>Embleya</taxon>
    </lineage>
</organism>
<evidence type="ECO:0000313" key="1">
    <source>
        <dbReference type="EMBL" id="GCD99881.1"/>
    </source>
</evidence>